<sequence length="39" mass="4569">MHACTQMHTCMYTDSNHVYLLWKNQTLRVPGLPYSDILS</sequence>
<organism evidence="1">
    <name type="scientific">Anguilla anguilla</name>
    <name type="common">European freshwater eel</name>
    <name type="synonym">Muraena anguilla</name>
    <dbReference type="NCBI Taxonomy" id="7936"/>
    <lineage>
        <taxon>Eukaryota</taxon>
        <taxon>Metazoa</taxon>
        <taxon>Chordata</taxon>
        <taxon>Craniata</taxon>
        <taxon>Vertebrata</taxon>
        <taxon>Euteleostomi</taxon>
        <taxon>Actinopterygii</taxon>
        <taxon>Neopterygii</taxon>
        <taxon>Teleostei</taxon>
        <taxon>Anguilliformes</taxon>
        <taxon>Anguillidae</taxon>
        <taxon>Anguilla</taxon>
    </lineage>
</organism>
<dbReference type="AlphaFoldDB" id="A0A0E9QQD5"/>
<dbReference type="EMBL" id="GBXM01089870">
    <property type="protein sequence ID" value="JAH18707.1"/>
    <property type="molecule type" value="Transcribed_RNA"/>
</dbReference>
<protein>
    <submittedName>
        <fullName evidence="1">Uncharacterized protein</fullName>
    </submittedName>
</protein>
<reference evidence="1" key="1">
    <citation type="submission" date="2014-11" db="EMBL/GenBank/DDBJ databases">
        <authorList>
            <person name="Amaro Gonzalez C."/>
        </authorList>
    </citation>
    <scope>NUCLEOTIDE SEQUENCE</scope>
</reference>
<reference evidence="1" key="2">
    <citation type="journal article" date="2015" name="Fish Shellfish Immunol.">
        <title>Early steps in the European eel (Anguilla anguilla)-Vibrio vulnificus interaction in the gills: Role of the RtxA13 toxin.</title>
        <authorList>
            <person name="Callol A."/>
            <person name="Pajuelo D."/>
            <person name="Ebbesson L."/>
            <person name="Teles M."/>
            <person name="MacKenzie S."/>
            <person name="Amaro C."/>
        </authorList>
    </citation>
    <scope>NUCLEOTIDE SEQUENCE</scope>
</reference>
<name>A0A0E9QQD5_ANGAN</name>
<evidence type="ECO:0000313" key="1">
    <source>
        <dbReference type="EMBL" id="JAH18707.1"/>
    </source>
</evidence>
<accession>A0A0E9QQD5</accession>
<proteinExistence type="predicted"/>